<dbReference type="EMBL" id="KN822969">
    <property type="protein sequence ID" value="KIO30664.1"/>
    <property type="molecule type" value="Genomic_DNA"/>
</dbReference>
<reference evidence="2" key="3">
    <citation type="submission" date="2015-02" db="EMBL/GenBank/DDBJ databases">
        <title>Evolutionary Origins and Diversification of the Mycorrhizal Mutualists.</title>
        <authorList>
            <consortium name="DOE Joint Genome Institute"/>
            <consortium name="Mycorrhizal Genomics Consortium"/>
            <person name="Kohler A."/>
            <person name="Kuo A."/>
            <person name="Nagy L.G."/>
            <person name="Floudas D."/>
            <person name="Copeland A."/>
            <person name="Barry K.W."/>
            <person name="Cichocki N."/>
            <person name="Veneault-Fourrey C."/>
            <person name="LaButti K."/>
            <person name="Lindquist E.A."/>
            <person name="Lipzen A."/>
            <person name="Lundell T."/>
            <person name="Morin E."/>
            <person name="Murat C."/>
            <person name="Riley R."/>
            <person name="Ohm R."/>
            <person name="Sun H."/>
            <person name="Tunlid A."/>
            <person name="Henrissat B."/>
            <person name="Grigoriev I.V."/>
            <person name="Hibbett D.S."/>
            <person name="Martin F."/>
        </authorList>
    </citation>
    <scope>NUCLEOTIDE SEQUENCE</scope>
    <source>
        <strain evidence="2 3">MUT 4182</strain>
    </source>
</reference>
<name>A0A0C3QRY9_9AGAM</name>
<evidence type="ECO:0000313" key="1">
    <source>
        <dbReference type="EMBL" id="KIO28504.1"/>
    </source>
</evidence>
<keyword evidence="3" id="KW-1185">Reference proteome</keyword>
<dbReference type="HOGENOM" id="CLU_3020147_0_0_1"/>
<dbReference type="EMBL" id="KN822994">
    <property type="protein sequence ID" value="KIO28504.1"/>
    <property type="molecule type" value="Genomic_DNA"/>
</dbReference>
<feature type="non-terminal residue" evidence="2">
    <location>
        <position position="56"/>
    </location>
</feature>
<organism evidence="2 3">
    <name type="scientific">Tulasnella calospora MUT 4182</name>
    <dbReference type="NCBI Taxonomy" id="1051891"/>
    <lineage>
        <taxon>Eukaryota</taxon>
        <taxon>Fungi</taxon>
        <taxon>Dikarya</taxon>
        <taxon>Basidiomycota</taxon>
        <taxon>Agaricomycotina</taxon>
        <taxon>Agaricomycetes</taxon>
        <taxon>Cantharellales</taxon>
        <taxon>Tulasnellaceae</taxon>
        <taxon>Tulasnella</taxon>
    </lineage>
</organism>
<proteinExistence type="predicted"/>
<dbReference type="AlphaFoldDB" id="A0A0C3QRY9"/>
<protein>
    <submittedName>
        <fullName evidence="2">Uncharacterized protein</fullName>
    </submittedName>
</protein>
<sequence length="56" mass="6448">MLNKRYLPDAYVRDMEELGISIRTPPKMDLRVNGTKEADGATIMMALERHWGVRSL</sequence>
<dbReference type="Proteomes" id="UP000054248">
    <property type="component" value="Unassembled WGS sequence"/>
</dbReference>
<evidence type="ECO:0000313" key="3">
    <source>
        <dbReference type="Proteomes" id="UP000054248"/>
    </source>
</evidence>
<reference evidence="2 3" key="1">
    <citation type="submission" date="2014-04" db="EMBL/GenBank/DDBJ databases">
        <authorList>
            <consortium name="DOE Joint Genome Institute"/>
            <person name="Kuo A."/>
            <person name="Girlanda M."/>
            <person name="Perotto S."/>
            <person name="Kohler A."/>
            <person name="Nagy L.G."/>
            <person name="Floudas D."/>
            <person name="Copeland A."/>
            <person name="Barry K.W."/>
            <person name="Cichocki N."/>
            <person name="Veneault-Fourrey C."/>
            <person name="LaButti K."/>
            <person name="Lindquist E.A."/>
            <person name="Lipzen A."/>
            <person name="Lundell T."/>
            <person name="Morin E."/>
            <person name="Murat C."/>
            <person name="Sun H."/>
            <person name="Tunlid A."/>
            <person name="Henrissat B."/>
            <person name="Grigoriev I.V."/>
            <person name="Hibbett D.S."/>
            <person name="Martin F."/>
            <person name="Nordberg H.P."/>
            <person name="Cantor M.N."/>
            <person name="Hua S.X."/>
        </authorList>
    </citation>
    <scope>NUCLEOTIDE SEQUENCE [LARGE SCALE GENOMIC DNA]</scope>
    <source>
        <strain evidence="2 3">MUT 4182</strain>
    </source>
</reference>
<gene>
    <name evidence="2" type="ORF">M407DRAFT_242079</name>
    <name evidence="1" type="ORF">M407DRAFT_243022</name>
</gene>
<evidence type="ECO:0000313" key="2">
    <source>
        <dbReference type="EMBL" id="KIO30664.1"/>
    </source>
</evidence>
<accession>A0A0C3QRY9</accession>
<reference evidence="3" key="2">
    <citation type="submission" date="2015-01" db="EMBL/GenBank/DDBJ databases">
        <title>Evolutionary Origins and Diversification of the Mycorrhizal Mutualists.</title>
        <authorList>
            <consortium name="DOE Joint Genome Institute"/>
            <consortium name="Mycorrhizal Genomics Consortium"/>
            <person name="Kohler A."/>
            <person name="Kuo A."/>
            <person name="Nagy L.G."/>
            <person name="Floudas D."/>
            <person name="Copeland A."/>
            <person name="Barry K.W."/>
            <person name="Cichocki N."/>
            <person name="Veneault-Fourrey C."/>
            <person name="LaButti K."/>
            <person name="Lindquist E.A."/>
            <person name="Lipzen A."/>
            <person name="Lundell T."/>
            <person name="Morin E."/>
            <person name="Murat C."/>
            <person name="Riley R."/>
            <person name="Ohm R."/>
            <person name="Sun H."/>
            <person name="Tunlid A."/>
            <person name="Henrissat B."/>
            <person name="Grigoriev I.V."/>
            <person name="Hibbett D.S."/>
            <person name="Martin F."/>
        </authorList>
    </citation>
    <scope>NUCLEOTIDE SEQUENCE [LARGE SCALE GENOMIC DNA]</scope>
    <source>
        <strain evidence="3">MUT 4182</strain>
    </source>
</reference>